<sequence length="182" mass="20514">MLSASSQRRRTYALLPPTLSPNVLLGRGLGAEKAEIFPKLQYENVPKNGAAFLRGKGENVWSSMSIEDLGRACMFFLEEAQKGDKCRLRLRQNGYYFITAFDLSAADRTKAWEQRLYAQRLISTPEVQVKTIEEIGARFGPFEPVLAASSSLIRADKLRKLGWDPVDFDWVRLVQEAPGARC</sequence>
<dbReference type="Proteomes" id="UP000504636">
    <property type="component" value="Unplaced"/>
</dbReference>
<evidence type="ECO:0000313" key="1">
    <source>
        <dbReference type="EMBL" id="KAF2812699.1"/>
    </source>
</evidence>
<proteinExistence type="predicted"/>
<evidence type="ECO:0000313" key="2">
    <source>
        <dbReference type="Proteomes" id="UP000504636"/>
    </source>
</evidence>
<keyword evidence="2" id="KW-1185">Reference proteome</keyword>
<gene>
    <name evidence="1 3" type="ORF">BDZ99DRAFT_272190</name>
</gene>
<protein>
    <submittedName>
        <fullName evidence="1 3">Uncharacterized protein</fullName>
    </submittedName>
</protein>
<dbReference type="EMBL" id="MU003697">
    <property type="protein sequence ID" value="KAF2812699.1"/>
    <property type="molecule type" value="Genomic_DNA"/>
</dbReference>
<evidence type="ECO:0000313" key="3">
    <source>
        <dbReference type="RefSeq" id="XP_033579663.1"/>
    </source>
</evidence>
<accession>A0A6A6YW04</accession>
<reference evidence="1 3" key="1">
    <citation type="journal article" date="2020" name="Stud. Mycol.">
        <title>101 Dothideomycetes genomes: a test case for predicting lifestyles and emergence of pathogens.</title>
        <authorList>
            <person name="Haridas S."/>
            <person name="Albert R."/>
            <person name="Binder M."/>
            <person name="Bloem J."/>
            <person name="Labutti K."/>
            <person name="Salamov A."/>
            <person name="Andreopoulos B."/>
            <person name="Baker S."/>
            <person name="Barry K."/>
            <person name="Bills G."/>
            <person name="Bluhm B."/>
            <person name="Cannon C."/>
            <person name="Castanera R."/>
            <person name="Culley D."/>
            <person name="Daum C."/>
            <person name="Ezra D."/>
            <person name="Gonzalez J."/>
            <person name="Henrissat B."/>
            <person name="Kuo A."/>
            <person name="Liang C."/>
            <person name="Lipzen A."/>
            <person name="Lutzoni F."/>
            <person name="Magnuson J."/>
            <person name="Mondo S."/>
            <person name="Nolan M."/>
            <person name="Ohm R."/>
            <person name="Pangilinan J."/>
            <person name="Park H.-J."/>
            <person name="Ramirez L."/>
            <person name="Alfaro M."/>
            <person name="Sun H."/>
            <person name="Tritt A."/>
            <person name="Yoshinaga Y."/>
            <person name="Zwiers L.-H."/>
            <person name="Turgeon B."/>
            <person name="Goodwin S."/>
            <person name="Spatafora J."/>
            <person name="Crous P."/>
            <person name="Grigoriev I."/>
        </authorList>
    </citation>
    <scope>NUCLEOTIDE SEQUENCE</scope>
    <source>
        <strain evidence="1 3">CBS 304.34</strain>
    </source>
</reference>
<dbReference type="OrthoDB" id="2130169at2759"/>
<name>A0A6A6YW04_9PEZI</name>
<dbReference type="GeneID" id="54454792"/>
<dbReference type="AlphaFoldDB" id="A0A6A6YW04"/>
<organism evidence="1">
    <name type="scientific">Mytilinidion resinicola</name>
    <dbReference type="NCBI Taxonomy" id="574789"/>
    <lineage>
        <taxon>Eukaryota</taxon>
        <taxon>Fungi</taxon>
        <taxon>Dikarya</taxon>
        <taxon>Ascomycota</taxon>
        <taxon>Pezizomycotina</taxon>
        <taxon>Dothideomycetes</taxon>
        <taxon>Pleosporomycetidae</taxon>
        <taxon>Mytilinidiales</taxon>
        <taxon>Mytilinidiaceae</taxon>
        <taxon>Mytilinidion</taxon>
    </lineage>
</organism>
<reference evidence="3" key="2">
    <citation type="submission" date="2020-04" db="EMBL/GenBank/DDBJ databases">
        <authorList>
            <consortium name="NCBI Genome Project"/>
        </authorList>
    </citation>
    <scope>NUCLEOTIDE SEQUENCE</scope>
    <source>
        <strain evidence="3">CBS 304.34</strain>
    </source>
</reference>
<dbReference type="RefSeq" id="XP_033579663.1">
    <property type="nucleotide sequence ID" value="XM_033713899.1"/>
</dbReference>
<reference evidence="3" key="3">
    <citation type="submission" date="2025-04" db="UniProtKB">
        <authorList>
            <consortium name="RefSeq"/>
        </authorList>
    </citation>
    <scope>IDENTIFICATION</scope>
    <source>
        <strain evidence="3">CBS 304.34</strain>
    </source>
</reference>